<dbReference type="InterPro" id="IPR000587">
    <property type="entry name" value="Creatinase_N"/>
</dbReference>
<protein>
    <submittedName>
        <fullName evidence="2">Aminopeptidase P family protein</fullName>
    </submittedName>
</protein>
<name>A0A7K3UNX6_9HYPH</name>
<sequence length="133" mass="14091">MKQAGLAAWLVPSADPHLSEYLPGRWQGREWLSGFTGSVGTLVVTADFAGLWVDSRYWVQAEAQLTGTGVQLMKMFGGQQSAPHIDWLAQNVPAGATVGVDGAVLGVAAARALTDALKARGVELRTDLDLLDT</sequence>
<keyword evidence="2" id="KW-0031">Aminopeptidase</keyword>
<reference evidence="2 3" key="1">
    <citation type="submission" date="2019-12" db="EMBL/GenBank/DDBJ databases">
        <title>Rhizobium genotypes associated with high levels of biological nitrogen fixation by grain legumes in a temperate-maritime cropping system.</title>
        <authorList>
            <person name="Maluk M."/>
            <person name="Francesc Ferrando Molina F."/>
            <person name="Lopez Del Egido L."/>
            <person name="Lafos M."/>
            <person name="Langarica-Fuentes A."/>
            <person name="Gebre Yohannes G."/>
            <person name="Young M.W."/>
            <person name="Martin P."/>
            <person name="Gantlett R."/>
            <person name="Kenicer G."/>
            <person name="Hawes C."/>
            <person name="Begg G.S."/>
            <person name="Quilliam R.S."/>
            <person name="Squire G.R."/>
            <person name="Poole P.S."/>
            <person name="Young P.W."/>
            <person name="Iannetta P.M."/>
            <person name="James E.K."/>
        </authorList>
    </citation>
    <scope>NUCLEOTIDE SEQUENCE [LARGE SCALE GENOMIC DNA]</scope>
    <source>
        <strain evidence="2 3">JHI366</strain>
    </source>
</reference>
<dbReference type="EMBL" id="WUFT01000114">
    <property type="protein sequence ID" value="NEJ75015.1"/>
    <property type="molecule type" value="Genomic_DNA"/>
</dbReference>
<dbReference type="AlphaFoldDB" id="A0A7K3UNX6"/>
<organism evidence="2 3">
    <name type="scientific">Rhizobium phaseoli</name>
    <dbReference type="NCBI Taxonomy" id="396"/>
    <lineage>
        <taxon>Bacteria</taxon>
        <taxon>Pseudomonadati</taxon>
        <taxon>Pseudomonadota</taxon>
        <taxon>Alphaproteobacteria</taxon>
        <taxon>Hyphomicrobiales</taxon>
        <taxon>Rhizobiaceae</taxon>
        <taxon>Rhizobium/Agrobacterium group</taxon>
        <taxon>Rhizobium</taxon>
    </lineage>
</organism>
<dbReference type="SUPFAM" id="SSF53092">
    <property type="entry name" value="Creatinase/prolidase N-terminal domain"/>
    <property type="match status" value="1"/>
</dbReference>
<dbReference type="PANTHER" id="PTHR43763">
    <property type="entry name" value="XAA-PRO AMINOPEPTIDASE 1"/>
    <property type="match status" value="1"/>
</dbReference>
<gene>
    <name evidence="2" type="ORF">GR197_31650</name>
</gene>
<dbReference type="GO" id="GO:0004177">
    <property type="term" value="F:aminopeptidase activity"/>
    <property type="evidence" value="ECO:0007669"/>
    <property type="project" value="UniProtKB-KW"/>
</dbReference>
<evidence type="ECO:0000313" key="2">
    <source>
        <dbReference type="EMBL" id="NEJ75015.1"/>
    </source>
</evidence>
<keyword evidence="2" id="KW-0645">Protease</keyword>
<dbReference type="RefSeq" id="WP_246724751.1">
    <property type="nucleotide sequence ID" value="NZ_WUFT01000114.1"/>
</dbReference>
<keyword evidence="2" id="KW-0378">Hydrolase</keyword>
<dbReference type="PANTHER" id="PTHR43763:SF6">
    <property type="entry name" value="XAA-PRO AMINOPEPTIDASE 1"/>
    <property type="match status" value="1"/>
</dbReference>
<evidence type="ECO:0000313" key="3">
    <source>
        <dbReference type="Proteomes" id="UP000471753"/>
    </source>
</evidence>
<accession>A0A7K3UNX6</accession>
<dbReference type="Gene3D" id="3.40.350.10">
    <property type="entry name" value="Creatinase/prolidase N-terminal domain"/>
    <property type="match status" value="1"/>
</dbReference>
<dbReference type="Pfam" id="PF01321">
    <property type="entry name" value="Creatinase_N"/>
    <property type="match status" value="1"/>
</dbReference>
<feature type="non-terminal residue" evidence="2">
    <location>
        <position position="133"/>
    </location>
</feature>
<dbReference type="InterPro" id="IPR029149">
    <property type="entry name" value="Creatin/AminoP/Spt16_N"/>
</dbReference>
<dbReference type="Proteomes" id="UP000471753">
    <property type="component" value="Unassembled WGS sequence"/>
</dbReference>
<dbReference type="InterPro" id="IPR050422">
    <property type="entry name" value="X-Pro_aminopeptidase_P"/>
</dbReference>
<evidence type="ECO:0000259" key="1">
    <source>
        <dbReference type="Pfam" id="PF01321"/>
    </source>
</evidence>
<comment type="caution">
    <text evidence="2">The sequence shown here is derived from an EMBL/GenBank/DDBJ whole genome shotgun (WGS) entry which is preliminary data.</text>
</comment>
<feature type="domain" description="Creatinase N-terminal" evidence="1">
    <location>
        <begin position="1"/>
        <end position="118"/>
    </location>
</feature>
<proteinExistence type="predicted"/>